<sequence length="346" mass="37075">MSLPAEADYPGRGQGYPSWPQLVATGGYLAGVQQPDGSIPWEPGRHTDVWDHVECAMALTATGHREAADAAFAWMAAAQRPDGTWPIETVGAQVTDDGYDTNHCAYVAVGVWHHWLVTGDRAAAGAMLPVVTAALDTVVAQQLPGGGFAWAVDARGAAFDTGLLAGTSSIWHALDCGIRLAHLLDQDADRWVVARDRAGAAVRSGEGLAAKRRWSMDWYYPVLTGALRGPAGERRIDARWEDFVVPGLGARCVDDRPWVTGAETCELALALDALGRTDEARRLVSAVQHLRERDASYHTGLVYADATRWPIERSTWTAAAVVLAVDAIDRVTPGSGIFRDSGSPLS</sequence>
<dbReference type="EMBL" id="JACBZX010000001">
    <property type="protein sequence ID" value="NYG37716.1"/>
    <property type="molecule type" value="Genomic_DNA"/>
</dbReference>
<evidence type="ECO:0000313" key="2">
    <source>
        <dbReference type="Proteomes" id="UP000592181"/>
    </source>
</evidence>
<dbReference type="SUPFAM" id="SSF48208">
    <property type="entry name" value="Six-hairpin glycosidases"/>
    <property type="match status" value="1"/>
</dbReference>
<dbReference type="GO" id="GO:0005975">
    <property type="term" value="P:carbohydrate metabolic process"/>
    <property type="evidence" value="ECO:0007669"/>
    <property type="project" value="InterPro"/>
</dbReference>
<gene>
    <name evidence="1" type="ORF">BJY28_002185</name>
</gene>
<evidence type="ECO:0008006" key="3">
    <source>
        <dbReference type="Google" id="ProtNLM"/>
    </source>
</evidence>
<accession>A0A852X3S8</accession>
<dbReference type="RefSeq" id="WP_343037067.1">
    <property type="nucleotide sequence ID" value="NZ_JACBZX010000001.1"/>
</dbReference>
<name>A0A852X3S8_9MICO</name>
<dbReference type="InterPro" id="IPR008928">
    <property type="entry name" value="6-hairpin_glycosidase_sf"/>
</dbReference>
<proteinExistence type="predicted"/>
<dbReference type="Proteomes" id="UP000592181">
    <property type="component" value="Unassembled WGS sequence"/>
</dbReference>
<reference evidence="1 2" key="1">
    <citation type="submission" date="2020-07" db="EMBL/GenBank/DDBJ databases">
        <title>Sequencing the genomes of 1000 actinobacteria strains.</title>
        <authorList>
            <person name="Klenk H.-P."/>
        </authorList>
    </citation>
    <scope>NUCLEOTIDE SEQUENCE [LARGE SCALE GENOMIC DNA]</scope>
    <source>
        <strain evidence="1 2">DSM 24723</strain>
    </source>
</reference>
<keyword evidence="2" id="KW-1185">Reference proteome</keyword>
<comment type="caution">
    <text evidence="1">The sequence shown here is derived from an EMBL/GenBank/DDBJ whole genome shotgun (WGS) entry which is preliminary data.</text>
</comment>
<protein>
    <recommendedName>
        <fullName evidence="3">Prenyltransferase</fullName>
    </recommendedName>
</protein>
<dbReference type="AlphaFoldDB" id="A0A852X3S8"/>
<evidence type="ECO:0000313" key="1">
    <source>
        <dbReference type="EMBL" id="NYG37716.1"/>
    </source>
</evidence>
<dbReference type="InterPro" id="IPR012341">
    <property type="entry name" value="6hp_glycosidase-like_sf"/>
</dbReference>
<organism evidence="1 2">
    <name type="scientific">Janibacter alkaliphilus</name>
    <dbReference type="NCBI Taxonomy" id="1069963"/>
    <lineage>
        <taxon>Bacteria</taxon>
        <taxon>Bacillati</taxon>
        <taxon>Actinomycetota</taxon>
        <taxon>Actinomycetes</taxon>
        <taxon>Micrococcales</taxon>
        <taxon>Intrasporangiaceae</taxon>
        <taxon>Janibacter</taxon>
    </lineage>
</organism>
<dbReference type="Gene3D" id="1.50.10.10">
    <property type="match status" value="1"/>
</dbReference>